<keyword evidence="6" id="KW-1185">Reference proteome</keyword>
<dbReference type="PANTHER" id="PTHR23048:SF59">
    <property type="entry name" value="EF-HAND SUPERFAMILY PROTEIN"/>
    <property type="match status" value="1"/>
</dbReference>
<keyword evidence="3" id="KW-0514">Muscle protein</keyword>
<dbReference type="Proteomes" id="UP000242188">
    <property type="component" value="Unassembled WGS sequence"/>
</dbReference>
<name>A0A210R6A3_MIZYE</name>
<dbReference type="GO" id="GO:0016460">
    <property type="term" value="C:myosin II complex"/>
    <property type="evidence" value="ECO:0007669"/>
    <property type="project" value="TreeGrafter"/>
</dbReference>
<dbReference type="InterPro" id="IPR018247">
    <property type="entry name" value="EF_Hand_1_Ca_BS"/>
</dbReference>
<evidence type="ECO:0000259" key="4">
    <source>
        <dbReference type="PROSITE" id="PS50222"/>
    </source>
</evidence>
<reference evidence="5 6" key="1">
    <citation type="journal article" date="2017" name="Nat. Ecol. Evol.">
        <title>Scallop genome provides insights into evolution of bilaterian karyotype and development.</title>
        <authorList>
            <person name="Wang S."/>
            <person name="Zhang J."/>
            <person name="Jiao W."/>
            <person name="Li J."/>
            <person name="Xun X."/>
            <person name="Sun Y."/>
            <person name="Guo X."/>
            <person name="Huan P."/>
            <person name="Dong B."/>
            <person name="Zhang L."/>
            <person name="Hu X."/>
            <person name="Sun X."/>
            <person name="Wang J."/>
            <person name="Zhao C."/>
            <person name="Wang Y."/>
            <person name="Wang D."/>
            <person name="Huang X."/>
            <person name="Wang R."/>
            <person name="Lv J."/>
            <person name="Li Y."/>
            <person name="Zhang Z."/>
            <person name="Liu B."/>
            <person name="Lu W."/>
            <person name="Hui Y."/>
            <person name="Liang J."/>
            <person name="Zhou Z."/>
            <person name="Hou R."/>
            <person name="Li X."/>
            <person name="Liu Y."/>
            <person name="Li H."/>
            <person name="Ning X."/>
            <person name="Lin Y."/>
            <person name="Zhao L."/>
            <person name="Xing Q."/>
            <person name="Dou J."/>
            <person name="Li Y."/>
            <person name="Mao J."/>
            <person name="Guo H."/>
            <person name="Dou H."/>
            <person name="Li T."/>
            <person name="Mu C."/>
            <person name="Jiang W."/>
            <person name="Fu Q."/>
            <person name="Fu X."/>
            <person name="Miao Y."/>
            <person name="Liu J."/>
            <person name="Yu Q."/>
            <person name="Li R."/>
            <person name="Liao H."/>
            <person name="Li X."/>
            <person name="Kong Y."/>
            <person name="Jiang Z."/>
            <person name="Chourrout D."/>
            <person name="Li R."/>
            <person name="Bao Z."/>
        </authorList>
    </citation>
    <scope>NUCLEOTIDE SEQUENCE [LARGE SCALE GENOMIC DNA]</scope>
    <source>
        <strain evidence="5 6">PY_sf001</strain>
    </source>
</reference>
<organism evidence="5 6">
    <name type="scientific">Mizuhopecten yessoensis</name>
    <name type="common">Japanese scallop</name>
    <name type="synonym">Patinopecten yessoensis</name>
    <dbReference type="NCBI Taxonomy" id="6573"/>
    <lineage>
        <taxon>Eukaryota</taxon>
        <taxon>Metazoa</taxon>
        <taxon>Spiralia</taxon>
        <taxon>Lophotrochozoa</taxon>
        <taxon>Mollusca</taxon>
        <taxon>Bivalvia</taxon>
        <taxon>Autobranchia</taxon>
        <taxon>Pteriomorphia</taxon>
        <taxon>Pectinida</taxon>
        <taxon>Pectinoidea</taxon>
        <taxon>Pectinidae</taxon>
        <taxon>Mizuhopecten</taxon>
    </lineage>
</organism>
<feature type="domain" description="EF-hand" evidence="4">
    <location>
        <begin position="13"/>
        <end position="48"/>
    </location>
</feature>
<dbReference type="EMBL" id="NEDP02000201">
    <property type="protein sequence ID" value="OWF56444.1"/>
    <property type="molecule type" value="Genomic_DNA"/>
</dbReference>
<dbReference type="InterPro" id="IPR011992">
    <property type="entry name" value="EF-hand-dom_pair"/>
</dbReference>
<evidence type="ECO:0000313" key="6">
    <source>
        <dbReference type="Proteomes" id="UP000242188"/>
    </source>
</evidence>
<dbReference type="STRING" id="6573.A0A210R6A3"/>
<dbReference type="GO" id="GO:0005509">
    <property type="term" value="F:calcium ion binding"/>
    <property type="evidence" value="ECO:0007669"/>
    <property type="project" value="InterPro"/>
</dbReference>
<evidence type="ECO:0000313" key="5">
    <source>
        <dbReference type="EMBL" id="OWF56444.1"/>
    </source>
</evidence>
<comment type="caution">
    <text evidence="5">The sequence shown here is derived from an EMBL/GenBank/DDBJ whole genome shotgun (WGS) entry which is preliminary data.</text>
</comment>
<feature type="domain" description="EF-hand" evidence="4">
    <location>
        <begin position="119"/>
        <end position="154"/>
    </location>
</feature>
<dbReference type="SUPFAM" id="SSF47473">
    <property type="entry name" value="EF-hand"/>
    <property type="match status" value="1"/>
</dbReference>
<feature type="domain" description="EF-hand" evidence="4">
    <location>
        <begin position="49"/>
        <end position="79"/>
    </location>
</feature>
<dbReference type="SMART" id="SM00054">
    <property type="entry name" value="EFh"/>
    <property type="match status" value="4"/>
</dbReference>
<dbReference type="PROSITE" id="PS00018">
    <property type="entry name" value="EF_HAND_1"/>
    <property type="match status" value="3"/>
</dbReference>
<dbReference type="PANTHER" id="PTHR23048">
    <property type="entry name" value="MYOSIN LIGHT CHAIN 1, 3"/>
    <property type="match status" value="1"/>
</dbReference>
<keyword evidence="2" id="KW-0106">Calcium</keyword>
<keyword evidence="1" id="KW-0677">Repeat</keyword>
<sequence length="159" mass="18186">MDPLNGVEQTDDETEAAYKEAFSLFDKDGDGKITFDELQVVMKSLGKNHTANDIRDMINDVDKDANGTIEFDEFTLMMKDSKATDDEYMESFSMFDEDNDGLISRTELKNIMKRLGQKLSDDELDMMITEADDDGDGQINFDEFKQMMSEGNQRKKPFP</sequence>
<evidence type="ECO:0000256" key="3">
    <source>
        <dbReference type="ARBA" id="ARBA00023179"/>
    </source>
</evidence>
<dbReference type="AlphaFoldDB" id="A0A210R6A3"/>
<evidence type="ECO:0000256" key="1">
    <source>
        <dbReference type="ARBA" id="ARBA00022737"/>
    </source>
</evidence>
<dbReference type="PROSITE" id="PS50222">
    <property type="entry name" value="EF_HAND_2"/>
    <property type="match status" value="4"/>
</dbReference>
<gene>
    <name evidence="5" type="ORF">KP79_PYT09604</name>
</gene>
<dbReference type="InterPro" id="IPR050230">
    <property type="entry name" value="CALM/Myosin/TropC-like"/>
</dbReference>
<protein>
    <submittedName>
        <fullName evidence="5">Calmodulin</fullName>
    </submittedName>
</protein>
<evidence type="ECO:0000256" key="2">
    <source>
        <dbReference type="ARBA" id="ARBA00022837"/>
    </source>
</evidence>
<dbReference type="Pfam" id="PF13499">
    <property type="entry name" value="EF-hand_7"/>
    <property type="match status" value="2"/>
</dbReference>
<accession>A0A210R6A3</accession>
<proteinExistence type="predicted"/>
<dbReference type="InterPro" id="IPR002048">
    <property type="entry name" value="EF_hand_dom"/>
</dbReference>
<dbReference type="OrthoDB" id="26525at2759"/>
<dbReference type="Gene3D" id="1.10.238.10">
    <property type="entry name" value="EF-hand"/>
    <property type="match status" value="3"/>
</dbReference>
<dbReference type="FunFam" id="1.10.238.10:FF:000001">
    <property type="entry name" value="Calmodulin 1"/>
    <property type="match status" value="1"/>
</dbReference>
<feature type="domain" description="EF-hand" evidence="4">
    <location>
        <begin position="83"/>
        <end position="118"/>
    </location>
</feature>